<accession>A0A3A4A756</accession>
<sequence>MDESDFDLDLRAEAASGLGWEAHAGTPGDPAAADWAGVLAAEPTNHTNGSPCTATCCATGIPCTLADGGRTGGATHGPR</sequence>
<gene>
    <name evidence="1" type="ORF">D5H75_28815</name>
</gene>
<dbReference type="Proteomes" id="UP000265768">
    <property type="component" value="Unassembled WGS sequence"/>
</dbReference>
<evidence type="ECO:0000313" key="2">
    <source>
        <dbReference type="Proteomes" id="UP000265768"/>
    </source>
</evidence>
<organism evidence="1 2">
    <name type="scientific">Bailinhaonella thermotolerans</name>
    <dbReference type="NCBI Taxonomy" id="1070861"/>
    <lineage>
        <taxon>Bacteria</taxon>
        <taxon>Bacillati</taxon>
        <taxon>Actinomycetota</taxon>
        <taxon>Actinomycetes</taxon>
        <taxon>Streptosporangiales</taxon>
        <taxon>Streptosporangiaceae</taxon>
        <taxon>Bailinhaonella</taxon>
    </lineage>
</organism>
<dbReference type="AlphaFoldDB" id="A0A3A4A756"/>
<name>A0A3A4A756_9ACTN</name>
<dbReference type="RefSeq" id="WP_119929702.1">
    <property type="nucleotide sequence ID" value="NZ_QZEY01000014.1"/>
</dbReference>
<reference evidence="1 2" key="1">
    <citation type="submission" date="2018-09" db="EMBL/GenBank/DDBJ databases">
        <title>YIM 75507 draft genome.</title>
        <authorList>
            <person name="Tang S."/>
            <person name="Feng Y."/>
        </authorList>
    </citation>
    <scope>NUCLEOTIDE SEQUENCE [LARGE SCALE GENOMIC DNA]</scope>
    <source>
        <strain evidence="1 2">YIM 75507</strain>
    </source>
</reference>
<comment type="caution">
    <text evidence="1">The sequence shown here is derived from an EMBL/GenBank/DDBJ whole genome shotgun (WGS) entry which is preliminary data.</text>
</comment>
<dbReference type="EMBL" id="QZEY01000014">
    <property type="protein sequence ID" value="RJL24786.1"/>
    <property type="molecule type" value="Genomic_DNA"/>
</dbReference>
<protein>
    <submittedName>
        <fullName evidence="1">Uncharacterized protein</fullName>
    </submittedName>
</protein>
<keyword evidence="2" id="KW-1185">Reference proteome</keyword>
<evidence type="ECO:0000313" key="1">
    <source>
        <dbReference type="EMBL" id="RJL24786.1"/>
    </source>
</evidence>
<proteinExistence type="predicted"/>